<evidence type="ECO:0000313" key="2">
    <source>
        <dbReference type="Proteomes" id="UP001235030"/>
    </source>
</evidence>
<keyword evidence="2" id="KW-1185">Reference proteome</keyword>
<protein>
    <submittedName>
        <fullName evidence="1">Uncharacterized protein</fullName>
    </submittedName>
</protein>
<evidence type="ECO:0000313" key="1">
    <source>
        <dbReference type="EMBL" id="WMT81243.1"/>
    </source>
</evidence>
<organism evidence="1 2">
    <name type="scientific">Terrisporobacter mayombei</name>
    <dbReference type="NCBI Taxonomy" id="1541"/>
    <lineage>
        <taxon>Bacteria</taxon>
        <taxon>Bacillati</taxon>
        <taxon>Bacillota</taxon>
        <taxon>Clostridia</taxon>
        <taxon>Peptostreptococcales</taxon>
        <taxon>Peptostreptococcaceae</taxon>
        <taxon>Terrisporobacter</taxon>
    </lineage>
</organism>
<gene>
    <name evidence="1" type="ORF">TEMA_15790</name>
</gene>
<reference evidence="1 2" key="1">
    <citation type="submission" date="2022-07" db="EMBL/GenBank/DDBJ databases">
        <title>Genome sequence of Terrisporobacter mayombei DSM6539.</title>
        <authorList>
            <person name="Boeer T."/>
            <person name="Bengelsdorf F.R."/>
            <person name="Daniel R."/>
            <person name="Poehlein A."/>
        </authorList>
    </citation>
    <scope>NUCLEOTIDE SEQUENCE [LARGE SCALE GENOMIC DNA]</scope>
    <source>
        <strain evidence="1 2">DSM 6539</strain>
    </source>
</reference>
<dbReference type="RefSeq" id="WP_228103414.1">
    <property type="nucleotide sequence ID" value="NZ_JAHZMP010000001.1"/>
</dbReference>
<dbReference type="EMBL" id="CP101637">
    <property type="protein sequence ID" value="WMT81243.1"/>
    <property type="molecule type" value="Genomic_DNA"/>
</dbReference>
<proteinExistence type="predicted"/>
<name>A0ABY9PZW4_9FIRM</name>
<dbReference type="Proteomes" id="UP001235030">
    <property type="component" value="Chromosome"/>
</dbReference>
<accession>A0ABY9PZW4</accession>
<sequence>MLICNKKGDTIYANKKIKDYYFNLEYNGMESLNSLFNNISDELDNSNEVLKSLNKTGSWRKL</sequence>